<dbReference type="InterPro" id="IPR009506">
    <property type="entry name" value="YjiS-like"/>
</dbReference>
<proteinExistence type="predicted"/>
<organism evidence="2 3">
    <name type="scientific">Kiloniella antarctica</name>
    <dbReference type="NCBI Taxonomy" id="1550907"/>
    <lineage>
        <taxon>Bacteria</taxon>
        <taxon>Pseudomonadati</taxon>
        <taxon>Pseudomonadota</taxon>
        <taxon>Alphaproteobacteria</taxon>
        <taxon>Rhodospirillales</taxon>
        <taxon>Kiloniellaceae</taxon>
        <taxon>Kiloniella</taxon>
    </lineage>
</organism>
<accession>A0ABW5BME9</accession>
<keyword evidence="3" id="KW-1185">Reference proteome</keyword>
<dbReference type="Pfam" id="PF06568">
    <property type="entry name" value="YjiS-like"/>
    <property type="match status" value="1"/>
</dbReference>
<evidence type="ECO:0000313" key="2">
    <source>
        <dbReference type="EMBL" id="MFD2206011.1"/>
    </source>
</evidence>
<sequence length="75" mass="8294">MATVTFTETLPVNPAANYADRIGFALGNFFVSTIEAIEGYKLRRETRLALENCTEAQLQDIGLTRYDIPGIVAKL</sequence>
<comment type="caution">
    <text evidence="2">The sequence shown here is derived from an EMBL/GenBank/DDBJ whole genome shotgun (WGS) entry which is preliminary data.</text>
</comment>
<evidence type="ECO:0000259" key="1">
    <source>
        <dbReference type="Pfam" id="PF06568"/>
    </source>
</evidence>
<reference evidence="3" key="1">
    <citation type="journal article" date="2019" name="Int. J. Syst. Evol. Microbiol.">
        <title>The Global Catalogue of Microorganisms (GCM) 10K type strain sequencing project: providing services to taxonomists for standard genome sequencing and annotation.</title>
        <authorList>
            <consortium name="The Broad Institute Genomics Platform"/>
            <consortium name="The Broad Institute Genome Sequencing Center for Infectious Disease"/>
            <person name="Wu L."/>
            <person name="Ma J."/>
        </authorList>
    </citation>
    <scope>NUCLEOTIDE SEQUENCE [LARGE SCALE GENOMIC DNA]</scope>
    <source>
        <strain evidence="3">CGMCC 4.7192</strain>
    </source>
</reference>
<dbReference type="RefSeq" id="WP_380251176.1">
    <property type="nucleotide sequence ID" value="NZ_JBHUII010000004.1"/>
</dbReference>
<dbReference type="Proteomes" id="UP001597294">
    <property type="component" value="Unassembled WGS sequence"/>
</dbReference>
<name>A0ABW5BME9_9PROT</name>
<protein>
    <submittedName>
        <fullName evidence="2">DUF1127 domain-containing protein</fullName>
    </submittedName>
</protein>
<feature type="domain" description="YjiS-like" evidence="1">
    <location>
        <begin position="35"/>
        <end position="68"/>
    </location>
</feature>
<gene>
    <name evidence="2" type="ORF">ACFSKO_10325</name>
</gene>
<dbReference type="EMBL" id="JBHUII010000004">
    <property type="protein sequence ID" value="MFD2206011.1"/>
    <property type="molecule type" value="Genomic_DNA"/>
</dbReference>
<evidence type="ECO:0000313" key="3">
    <source>
        <dbReference type="Proteomes" id="UP001597294"/>
    </source>
</evidence>